<keyword evidence="4" id="KW-1185">Reference proteome</keyword>
<name>A0ABZ2UTC8_9CYAN</name>
<dbReference type="PANTHER" id="PTHR11487:SF0">
    <property type="entry name" value="S-ACYL FATTY ACID SYNTHASE THIOESTERASE, MEDIUM CHAIN"/>
    <property type="match status" value="1"/>
</dbReference>
<dbReference type="PANTHER" id="PTHR11487">
    <property type="entry name" value="THIOESTERASE"/>
    <property type="match status" value="1"/>
</dbReference>
<proteinExistence type="inferred from homology"/>
<dbReference type="Gene3D" id="3.40.50.1820">
    <property type="entry name" value="alpha/beta hydrolase"/>
    <property type="match status" value="1"/>
</dbReference>
<accession>A0ABZ2UTC8</accession>
<sequence>MTTKTTFNSWITRPQPNPHAKMRLFCLPYAGGSAVIFRTWLKNLPPTIEVCPIEIPGRGRQMILPPHTKMPSLVAEIAKNIIPFLDKPFAIFGHSMGGQVSFELARLLRSDYQLKPIHLFISGRKAPQINSTKRKIYNLPDQEFWQEVNKLNGTPNEVIENAEMIEIFLPILRADFTVLETHIHTNQQPFDFPISVFGGLQDTEVPTYQLEAWREHTTANFSLQMLEGDHFFLRSNEKLLLSKISQQLRENSMINI</sequence>
<dbReference type="InterPro" id="IPR001031">
    <property type="entry name" value="Thioesterase"/>
</dbReference>
<dbReference type="Proteomes" id="UP001483337">
    <property type="component" value="Chromosome"/>
</dbReference>
<comment type="similarity">
    <text evidence="1">Belongs to the thioesterase family.</text>
</comment>
<dbReference type="EMBL" id="CP150886">
    <property type="protein sequence ID" value="WZB88653.1"/>
    <property type="molecule type" value="Genomic_DNA"/>
</dbReference>
<dbReference type="Pfam" id="PF00975">
    <property type="entry name" value="Thioesterase"/>
    <property type="match status" value="1"/>
</dbReference>
<protein>
    <submittedName>
        <fullName evidence="3">Thioesterase II family protein</fullName>
    </submittedName>
</protein>
<dbReference type="InterPro" id="IPR012223">
    <property type="entry name" value="TEII"/>
</dbReference>
<feature type="domain" description="Thioesterase" evidence="2">
    <location>
        <begin position="23"/>
        <end position="247"/>
    </location>
</feature>
<gene>
    <name evidence="3" type="ORF">WJM97_02950</name>
</gene>
<evidence type="ECO:0000256" key="1">
    <source>
        <dbReference type="ARBA" id="ARBA00007169"/>
    </source>
</evidence>
<evidence type="ECO:0000259" key="2">
    <source>
        <dbReference type="Pfam" id="PF00975"/>
    </source>
</evidence>
<evidence type="ECO:0000313" key="3">
    <source>
        <dbReference type="EMBL" id="WZB88653.1"/>
    </source>
</evidence>
<dbReference type="InterPro" id="IPR029058">
    <property type="entry name" value="AB_hydrolase_fold"/>
</dbReference>
<dbReference type="SUPFAM" id="SSF53474">
    <property type="entry name" value="alpha/beta-Hydrolases"/>
    <property type="match status" value="1"/>
</dbReference>
<reference evidence="3 4" key="1">
    <citation type="submission" date="2024-04" db="EMBL/GenBank/DDBJ databases">
        <title>Okeanomitos corallinicola gen. &amp; sp. nov. (Nostocales, Cyanobacteria), a new toxic marine heterocyst-forming cyanobacterium from a coral reef.</title>
        <authorList>
            <person name="Li H."/>
            <person name="Li R."/>
            <person name="Kang J."/>
            <person name="Hii K.S."/>
            <person name="Mohamed H.F."/>
            <person name="Xu X."/>
            <person name="Luo Z."/>
        </authorList>
    </citation>
    <scope>NUCLEOTIDE SEQUENCE [LARGE SCALE GENOMIC DNA]</scope>
    <source>
        <strain evidence="3 4">TIOX110</strain>
    </source>
</reference>
<evidence type="ECO:0000313" key="4">
    <source>
        <dbReference type="Proteomes" id="UP001483337"/>
    </source>
</evidence>
<organism evidence="3 4">
    <name type="scientific">Okeanomitos corallinicola TIOX110</name>
    <dbReference type="NCBI Taxonomy" id="3133117"/>
    <lineage>
        <taxon>Bacteria</taxon>
        <taxon>Bacillati</taxon>
        <taxon>Cyanobacteriota</taxon>
        <taxon>Cyanophyceae</taxon>
        <taxon>Nostocales</taxon>
        <taxon>Aphanizomenonaceae</taxon>
        <taxon>Okeanomitos</taxon>
    </lineage>
</organism>
<dbReference type="RefSeq" id="WP_353931560.1">
    <property type="nucleotide sequence ID" value="NZ_CP150886.1"/>
</dbReference>